<sequence>MKFSQLKRFWHVEIIGLNKKFSYLRLMSRLRNKPGLKYVFWWRLASYLYENGSRRLAYRIHSRIKGRFACDIMLGATIGEGLTIAHHVGVVVSKRVVAGKNMKLTQNCVIGNSGKGGAGKIIIGDNFYLGSNSCVIGDALTIGDNVTVGAMSFINKDIPDNCQVYTRKSNEIVQR</sequence>
<name>A0AAC8ZS70_9ENTR</name>
<evidence type="ECO:0000313" key="2">
    <source>
        <dbReference type="EMBL" id="ALB56180.1"/>
    </source>
</evidence>
<dbReference type="EC" id="2.3.1.-" evidence="1"/>
<organism evidence="2 3">
    <name type="scientific">Cronobacter universalis NCTC 9529</name>
    <dbReference type="NCBI Taxonomy" id="1074000"/>
    <lineage>
        <taxon>Bacteria</taxon>
        <taxon>Pseudomonadati</taxon>
        <taxon>Pseudomonadota</taxon>
        <taxon>Gammaproteobacteria</taxon>
        <taxon>Enterobacterales</taxon>
        <taxon>Enterobacteriaceae</taxon>
        <taxon>Cronobacter</taxon>
    </lineage>
</organism>
<gene>
    <name evidence="2" type="ORF">AFK65_16500</name>
</gene>
<dbReference type="Proteomes" id="UP000061974">
    <property type="component" value="Chromosome"/>
</dbReference>
<dbReference type="PANTHER" id="PTHR42811">
    <property type="entry name" value="SERINE ACETYLTRANSFERASE"/>
    <property type="match status" value="1"/>
</dbReference>
<evidence type="ECO:0000313" key="3">
    <source>
        <dbReference type="Proteomes" id="UP000061974"/>
    </source>
</evidence>
<accession>A0AAC8ZS70</accession>
<comment type="similarity">
    <text evidence="1">Belongs to the transferase hexapeptide repeat family.</text>
</comment>
<protein>
    <recommendedName>
        <fullName evidence="1">Acetyltransferase</fullName>
        <ecNumber evidence="1">2.3.1.-</ecNumber>
    </recommendedName>
</protein>
<keyword evidence="1" id="KW-0808">Transferase</keyword>
<dbReference type="KEGG" id="cui:AFK65_16500"/>
<dbReference type="GO" id="GO:0009001">
    <property type="term" value="F:serine O-acetyltransferase activity"/>
    <property type="evidence" value="ECO:0007669"/>
    <property type="project" value="InterPro"/>
</dbReference>
<reference evidence="3" key="1">
    <citation type="submission" date="2015-07" db="EMBL/GenBank/DDBJ databases">
        <authorList>
            <person name="Moine D."/>
            <person name="Kassam M."/>
        </authorList>
    </citation>
    <scope>NUCLEOTIDE SEQUENCE [LARGE SCALE GENOMIC DNA]</scope>
    <source>
        <strain evidence="3">NCTC 9529</strain>
    </source>
</reference>
<dbReference type="InterPro" id="IPR005881">
    <property type="entry name" value="Ser_O-AcTrfase"/>
</dbReference>
<dbReference type="GO" id="GO:0005737">
    <property type="term" value="C:cytoplasm"/>
    <property type="evidence" value="ECO:0007669"/>
    <property type="project" value="InterPro"/>
</dbReference>
<evidence type="ECO:0000256" key="1">
    <source>
        <dbReference type="PIRNR" id="PIRNR000441"/>
    </source>
</evidence>
<dbReference type="RefSeq" id="WP_032804871.1">
    <property type="nucleotide sequence ID" value="NZ_AJKW01000004.1"/>
</dbReference>
<keyword evidence="1" id="KW-0012">Acyltransferase</keyword>
<dbReference type="SUPFAM" id="SSF51161">
    <property type="entry name" value="Trimeric LpxA-like enzymes"/>
    <property type="match status" value="1"/>
</dbReference>
<dbReference type="EMBL" id="CP012257">
    <property type="protein sequence ID" value="ALB56180.1"/>
    <property type="molecule type" value="Genomic_DNA"/>
</dbReference>
<reference evidence="3" key="2">
    <citation type="submission" date="2015-09" db="EMBL/GenBank/DDBJ databases">
        <title>Cronobacter genome sequencing and assembly.</title>
        <authorList>
            <person name="Descombes P."/>
            <person name="Baert L."/>
            <person name="Ngom-Bru C."/>
            <person name="Barretto C."/>
        </authorList>
    </citation>
    <scope>NUCLEOTIDE SEQUENCE [LARGE SCALE GENOMIC DNA]</scope>
    <source>
        <strain evidence="3">NCTC 9529</strain>
    </source>
</reference>
<dbReference type="Gene3D" id="2.160.10.10">
    <property type="entry name" value="Hexapeptide repeat proteins"/>
    <property type="match status" value="1"/>
</dbReference>
<dbReference type="AlphaFoldDB" id="A0AAC8ZS70"/>
<dbReference type="PIRSF" id="PIRSF000441">
    <property type="entry name" value="CysE"/>
    <property type="match status" value="1"/>
</dbReference>
<reference evidence="2 3" key="3">
    <citation type="journal article" date="2016" name="Genome Announc.">
        <title>Fully Closed Genome Sequences of Five Type Strains of the Genus Cronobacter and One Cronobacter sakazakii Strain.</title>
        <authorList>
            <person name="Moine D."/>
            <person name="Kassam M."/>
            <person name="Baert L."/>
            <person name="Tang Y."/>
            <person name="Barretto C."/>
            <person name="Ngom Bru C."/>
            <person name="Klijn A."/>
            <person name="Descombes P."/>
        </authorList>
    </citation>
    <scope>NUCLEOTIDE SEQUENCE [LARGE SCALE GENOMIC DNA]</scope>
    <source>
        <strain evidence="2 3">NCTC 9529</strain>
    </source>
</reference>
<proteinExistence type="inferred from homology"/>
<dbReference type="GO" id="GO:0006535">
    <property type="term" value="P:cysteine biosynthetic process from serine"/>
    <property type="evidence" value="ECO:0007669"/>
    <property type="project" value="InterPro"/>
</dbReference>
<dbReference type="InterPro" id="IPR011004">
    <property type="entry name" value="Trimer_LpxA-like_sf"/>
</dbReference>